<evidence type="ECO:0000313" key="2">
    <source>
        <dbReference type="Proteomes" id="UP000836841"/>
    </source>
</evidence>
<accession>A0AAU9RF14</accession>
<name>A0AAU9RF14_THLAR</name>
<sequence>MENGSGNEINQNDLLDDFINPFHDSSTSLSLSRDPVSEFMDTVSPSQDQPAGNLPEMFLPGTIIHVVPNNNGMEGTLWKNWRIPQKYKVYTVDRNSFKDIIVSPSMFLDHLPWRCDFALRKALEEMSAQNLYERSDIV</sequence>
<comment type="caution">
    <text evidence="1">The sequence shown here is derived from an EMBL/GenBank/DDBJ whole genome shotgun (WGS) entry which is preliminary data.</text>
</comment>
<protein>
    <submittedName>
        <fullName evidence="1">Uncharacterized protein</fullName>
    </submittedName>
</protein>
<dbReference type="PANTHER" id="PTHR47030:SF2">
    <property type="entry name" value="LIPASE CLASS 3 FAMILY PROTEIN"/>
    <property type="match status" value="1"/>
</dbReference>
<dbReference type="AlphaFoldDB" id="A0AAU9RF14"/>
<dbReference type="PANTHER" id="PTHR47030">
    <property type="entry name" value="LIPASE CLASS 3 FAMILY PROTEIN"/>
    <property type="match status" value="1"/>
</dbReference>
<reference evidence="1 2" key="1">
    <citation type="submission" date="2022-03" db="EMBL/GenBank/DDBJ databases">
        <authorList>
            <person name="Nunn A."/>
            <person name="Chopra R."/>
            <person name="Nunn A."/>
            <person name="Contreras Garrido A."/>
        </authorList>
    </citation>
    <scope>NUCLEOTIDE SEQUENCE [LARGE SCALE GENOMIC DNA]</scope>
</reference>
<dbReference type="EMBL" id="CAJVSB020000019">
    <property type="protein sequence ID" value="CAH2040658.1"/>
    <property type="molecule type" value="Genomic_DNA"/>
</dbReference>
<dbReference type="Proteomes" id="UP000836841">
    <property type="component" value="Unassembled WGS sequence"/>
</dbReference>
<evidence type="ECO:0000313" key="1">
    <source>
        <dbReference type="EMBL" id="CAH2040658.1"/>
    </source>
</evidence>
<proteinExistence type="predicted"/>
<organism evidence="1 2">
    <name type="scientific">Thlaspi arvense</name>
    <name type="common">Field penny-cress</name>
    <dbReference type="NCBI Taxonomy" id="13288"/>
    <lineage>
        <taxon>Eukaryota</taxon>
        <taxon>Viridiplantae</taxon>
        <taxon>Streptophyta</taxon>
        <taxon>Embryophyta</taxon>
        <taxon>Tracheophyta</taxon>
        <taxon>Spermatophyta</taxon>
        <taxon>Magnoliopsida</taxon>
        <taxon>eudicotyledons</taxon>
        <taxon>Gunneridae</taxon>
        <taxon>Pentapetalae</taxon>
        <taxon>rosids</taxon>
        <taxon>malvids</taxon>
        <taxon>Brassicales</taxon>
        <taxon>Brassicaceae</taxon>
        <taxon>Thlaspideae</taxon>
        <taxon>Thlaspi</taxon>
    </lineage>
</organism>
<keyword evidence="2" id="KW-1185">Reference proteome</keyword>
<gene>
    <name evidence="1" type="ORF">TAV2_LOCUS4175</name>
</gene>